<accession>A0A0N4X7X1</accession>
<dbReference type="EMBL" id="UZAF01022237">
    <property type="protein sequence ID" value="VDO84007.1"/>
    <property type="molecule type" value="Genomic_DNA"/>
</dbReference>
<sequence length="73" mass="8633">MLLMENSNYNSAWIDLHAVLEFLGVKLNVQRLHDGLFRVTLQLRYGKTMSGMFSNMNNCDRNMTIWITFYHAF</sequence>
<evidence type="ECO:0000313" key="3">
    <source>
        <dbReference type="WBParaSite" id="HPLM_0002046301-mRNA-1"/>
    </source>
</evidence>
<name>A0A0N4X7X1_HAEPC</name>
<dbReference type="AlphaFoldDB" id="A0A0N4X7X1"/>
<dbReference type="WBParaSite" id="HPLM_0002046301-mRNA-1">
    <property type="protein sequence ID" value="HPLM_0002046301-mRNA-1"/>
    <property type="gene ID" value="HPLM_0002046301"/>
</dbReference>
<keyword evidence="2" id="KW-1185">Reference proteome</keyword>
<gene>
    <name evidence="1" type="ORF">HPLM_LOCUS20456</name>
</gene>
<proteinExistence type="predicted"/>
<evidence type="ECO:0000313" key="1">
    <source>
        <dbReference type="EMBL" id="VDO84007.1"/>
    </source>
</evidence>
<dbReference type="Proteomes" id="UP000268014">
    <property type="component" value="Unassembled WGS sequence"/>
</dbReference>
<evidence type="ECO:0000313" key="2">
    <source>
        <dbReference type="Proteomes" id="UP000268014"/>
    </source>
</evidence>
<protein>
    <submittedName>
        <fullName evidence="3">Recep_L_domain domain-containing protein</fullName>
    </submittedName>
</protein>
<dbReference type="OrthoDB" id="5857091at2759"/>
<reference evidence="1 2" key="2">
    <citation type="submission" date="2018-11" db="EMBL/GenBank/DDBJ databases">
        <authorList>
            <consortium name="Pathogen Informatics"/>
        </authorList>
    </citation>
    <scope>NUCLEOTIDE SEQUENCE [LARGE SCALE GENOMIC DNA]</scope>
    <source>
        <strain evidence="1 2">MHpl1</strain>
    </source>
</reference>
<organism evidence="3">
    <name type="scientific">Haemonchus placei</name>
    <name type="common">Barber's pole worm</name>
    <dbReference type="NCBI Taxonomy" id="6290"/>
    <lineage>
        <taxon>Eukaryota</taxon>
        <taxon>Metazoa</taxon>
        <taxon>Ecdysozoa</taxon>
        <taxon>Nematoda</taxon>
        <taxon>Chromadorea</taxon>
        <taxon>Rhabditida</taxon>
        <taxon>Rhabditina</taxon>
        <taxon>Rhabditomorpha</taxon>
        <taxon>Strongyloidea</taxon>
        <taxon>Trichostrongylidae</taxon>
        <taxon>Haemonchus</taxon>
    </lineage>
</organism>
<reference evidence="3" key="1">
    <citation type="submission" date="2017-02" db="UniProtKB">
        <authorList>
            <consortium name="WormBaseParasite"/>
        </authorList>
    </citation>
    <scope>IDENTIFICATION</scope>
</reference>